<feature type="binding site" evidence="13 15">
    <location>
        <begin position="387"/>
        <end position="391"/>
    </location>
    <ligand>
        <name>IMP</name>
        <dbReference type="ChEBI" id="CHEBI:58053"/>
    </ligand>
</feature>
<evidence type="ECO:0000256" key="14">
    <source>
        <dbReference type="PIRSR" id="PIRSR000130-1"/>
    </source>
</evidence>
<feature type="binding site" evidence="13 16">
    <location>
        <begin position="300"/>
        <end position="302"/>
    </location>
    <ligand>
        <name>NAD(+)</name>
        <dbReference type="ChEBI" id="CHEBI:57540"/>
    </ligand>
</feature>
<evidence type="ECO:0000256" key="8">
    <source>
        <dbReference type="ARBA" id="ARBA00022958"/>
    </source>
</evidence>
<keyword evidence="9 13" id="KW-0560">Oxidoreductase</keyword>
<dbReference type="Proteomes" id="UP000663929">
    <property type="component" value="Chromosome"/>
</dbReference>
<feature type="binding site" evidence="13 15">
    <location>
        <begin position="340"/>
        <end position="342"/>
    </location>
    <ligand>
        <name>IMP</name>
        <dbReference type="ChEBI" id="CHEBI:58053"/>
    </ligand>
</feature>
<comment type="catalytic activity">
    <reaction evidence="12 13 20">
        <text>IMP + NAD(+) + H2O = XMP + NADH + H(+)</text>
        <dbReference type="Rhea" id="RHEA:11708"/>
        <dbReference type="ChEBI" id="CHEBI:15377"/>
        <dbReference type="ChEBI" id="CHEBI:15378"/>
        <dbReference type="ChEBI" id="CHEBI:57464"/>
        <dbReference type="ChEBI" id="CHEBI:57540"/>
        <dbReference type="ChEBI" id="CHEBI:57945"/>
        <dbReference type="ChEBI" id="CHEBI:58053"/>
        <dbReference type="EC" id="1.1.1.205"/>
    </reaction>
</comment>
<evidence type="ECO:0000256" key="5">
    <source>
        <dbReference type="ARBA" id="ARBA00022737"/>
    </source>
</evidence>
<feature type="domain" description="CBS" evidence="21">
    <location>
        <begin position="94"/>
        <end position="150"/>
    </location>
</feature>
<evidence type="ECO:0000256" key="12">
    <source>
        <dbReference type="ARBA" id="ARBA00048028"/>
    </source>
</evidence>
<dbReference type="GO" id="GO:0006177">
    <property type="term" value="P:GMP biosynthetic process"/>
    <property type="evidence" value="ECO:0007669"/>
    <property type="project" value="UniProtKB-UniRule"/>
</dbReference>
<dbReference type="PANTHER" id="PTHR11911">
    <property type="entry name" value="INOSINE-5-MONOPHOSPHATE DEHYDROGENASE RELATED"/>
    <property type="match status" value="1"/>
</dbReference>
<dbReference type="PROSITE" id="PS00487">
    <property type="entry name" value="IMP_DH_GMP_RED"/>
    <property type="match status" value="1"/>
</dbReference>
<reference evidence="22" key="1">
    <citation type="submission" date="2021-03" db="EMBL/GenBank/DDBJ databases">
        <title>Acanthopleuribacteraceae sp. M133.</title>
        <authorList>
            <person name="Wang G."/>
        </authorList>
    </citation>
    <scope>NUCLEOTIDE SEQUENCE</scope>
    <source>
        <strain evidence="22">M133</strain>
    </source>
</reference>
<evidence type="ECO:0000256" key="19">
    <source>
        <dbReference type="RuleBase" id="RU003927"/>
    </source>
</evidence>
<dbReference type="SUPFAM" id="SSF51412">
    <property type="entry name" value="Inosine monophosphate dehydrogenase (IMPDH)"/>
    <property type="match status" value="1"/>
</dbReference>
<keyword evidence="8 13" id="KW-0630">Potassium</keyword>
<comment type="similarity">
    <text evidence="2 13 19">Belongs to the IMPDH/GMPR family.</text>
</comment>
<keyword evidence="6 13" id="KW-0332">GMP biosynthesis</keyword>
<evidence type="ECO:0000256" key="11">
    <source>
        <dbReference type="ARBA" id="ARBA00023122"/>
    </source>
</evidence>
<dbReference type="KEGG" id="scor:J3U87_03315"/>
<comment type="subunit">
    <text evidence="3 13">Homotetramer.</text>
</comment>
<evidence type="ECO:0000256" key="3">
    <source>
        <dbReference type="ARBA" id="ARBA00011881"/>
    </source>
</evidence>
<feature type="binding site" evidence="13">
    <location>
        <position position="471"/>
    </location>
    <ligand>
        <name>K(+)</name>
        <dbReference type="ChEBI" id="CHEBI:29103"/>
        <note>ligand shared between two tetrameric partners</note>
    </ligand>
</feature>
<dbReference type="EC" id="1.1.1.205" evidence="13 20"/>
<dbReference type="CDD" id="cd04601">
    <property type="entry name" value="CBS_pair_IMPDH"/>
    <property type="match status" value="1"/>
</dbReference>
<dbReference type="InterPro" id="IPR001093">
    <property type="entry name" value="IMP_DH_GMPRt"/>
</dbReference>
<dbReference type="SMART" id="SM01240">
    <property type="entry name" value="IMPDH"/>
    <property type="match status" value="1"/>
</dbReference>
<dbReference type="GO" id="GO:0006183">
    <property type="term" value="P:GTP biosynthetic process"/>
    <property type="evidence" value="ECO:0007669"/>
    <property type="project" value="TreeGrafter"/>
</dbReference>
<dbReference type="AlphaFoldDB" id="A0A8A4TY70"/>
<feature type="domain" description="CBS" evidence="21">
    <location>
        <begin position="154"/>
        <end position="213"/>
    </location>
</feature>
<dbReference type="NCBIfam" id="TIGR01302">
    <property type="entry name" value="IMP_dehydrog"/>
    <property type="match status" value="1"/>
</dbReference>
<keyword evidence="11 18" id="KW-0129">CBS domain</keyword>
<protein>
    <recommendedName>
        <fullName evidence="13 20">Inosine-5'-monophosphate dehydrogenase</fullName>
        <shortName evidence="13">IMP dehydrogenase</shortName>
        <shortName evidence="13">IMPD</shortName>
        <shortName evidence="13">IMPDH</shortName>
        <ecNumber evidence="13 20">1.1.1.205</ecNumber>
    </recommendedName>
</protein>
<feature type="active site" description="Proton acceptor" evidence="13 14">
    <location>
        <position position="403"/>
    </location>
</feature>
<evidence type="ECO:0000313" key="23">
    <source>
        <dbReference type="Proteomes" id="UP000663929"/>
    </source>
</evidence>
<sequence>MLELPLLEALTFDDVILIPDRAEFHPNDADTRTRLVGDIELNIPLLSAAMDTVTEHRLAIAMAQQGGMGVVHKNLSIARQAQEIDMVKRSESGMIIDPITIGPNESLNAAESMMSRFRISGIPVIEKDGTLLGIVTNRDLRFETNYEQPVSQVMTSGRENLITVPVGTTLEEAKYYLHKHRIEKVLVVDEDYHLRGLITVKDIQKRIEYPRACKDGQGRLRAAAAVGIGGDMLERAQALVEAKADVIVMDSSHGHSRGVIEATREFKSHFPNVFLIVGNVATATGTKELIEAGADAVKVGIGPGSICTTRVVTGAGMPQITAIHEAVKAAKGHDVPIIADGGIKFSGDITKALAAGAHCAMIGSLFAGTDESPGETVLYQGRTYKTYRGMGSLGAMKDGSADRYFQNDTQQTKMVPEGIEGQVPYKGSLSAVITQLIGGLRAGMGLTGCASISELHRKARFAKVSQAGLRENHAHDVIITKEAPNYRL</sequence>
<evidence type="ECO:0000256" key="9">
    <source>
        <dbReference type="ARBA" id="ARBA00023002"/>
    </source>
</evidence>
<gene>
    <name evidence="13 22" type="primary">guaB</name>
    <name evidence="22" type="ORF">J3U87_03315</name>
</gene>
<evidence type="ECO:0000259" key="21">
    <source>
        <dbReference type="PROSITE" id="PS51371"/>
    </source>
</evidence>
<evidence type="ECO:0000256" key="7">
    <source>
        <dbReference type="ARBA" id="ARBA00022755"/>
    </source>
</evidence>
<keyword evidence="10 13" id="KW-0520">NAD</keyword>
<dbReference type="Pfam" id="PF00478">
    <property type="entry name" value="IMPDH"/>
    <property type="match status" value="1"/>
</dbReference>
<evidence type="ECO:0000256" key="18">
    <source>
        <dbReference type="PROSITE-ProRule" id="PRU00703"/>
    </source>
</evidence>
<dbReference type="UniPathway" id="UPA00601">
    <property type="reaction ID" value="UER00295"/>
</dbReference>
<dbReference type="InterPro" id="IPR005990">
    <property type="entry name" value="IMP_DH"/>
</dbReference>
<evidence type="ECO:0000256" key="17">
    <source>
        <dbReference type="PIRSR" id="PIRSR000130-4"/>
    </source>
</evidence>
<feature type="binding site" evidence="13 15">
    <location>
        <begin position="363"/>
        <end position="364"/>
    </location>
    <ligand>
        <name>IMP</name>
        <dbReference type="ChEBI" id="CHEBI:58053"/>
    </ligand>
</feature>
<keyword evidence="23" id="KW-1185">Reference proteome</keyword>
<dbReference type="CDD" id="cd00381">
    <property type="entry name" value="IMPDH"/>
    <property type="match status" value="1"/>
</dbReference>
<evidence type="ECO:0000256" key="13">
    <source>
        <dbReference type="HAMAP-Rule" id="MF_01964"/>
    </source>
</evidence>
<name>A0A8A4TY70_SULCO</name>
<evidence type="ECO:0000256" key="2">
    <source>
        <dbReference type="ARBA" id="ARBA00005502"/>
    </source>
</evidence>
<dbReference type="Pfam" id="PF00571">
    <property type="entry name" value="CBS"/>
    <property type="match status" value="2"/>
</dbReference>
<feature type="binding site" evidence="13 15">
    <location>
        <position position="417"/>
    </location>
    <ligand>
        <name>IMP</name>
        <dbReference type="ChEBI" id="CHEBI:58053"/>
    </ligand>
</feature>
<dbReference type="SUPFAM" id="SSF54631">
    <property type="entry name" value="CBS-domain pair"/>
    <property type="match status" value="1"/>
</dbReference>
<dbReference type="InterPro" id="IPR046342">
    <property type="entry name" value="CBS_dom_sf"/>
</dbReference>
<dbReference type="SMART" id="SM00116">
    <property type="entry name" value="CBS"/>
    <property type="match status" value="2"/>
</dbReference>
<dbReference type="InterPro" id="IPR013785">
    <property type="entry name" value="Aldolase_TIM"/>
</dbReference>
<dbReference type="RefSeq" id="WP_237381604.1">
    <property type="nucleotide sequence ID" value="NZ_CP071793.1"/>
</dbReference>
<feature type="binding site" description="in other chain" evidence="13 17">
    <location>
        <position position="307"/>
    </location>
    <ligand>
        <name>K(+)</name>
        <dbReference type="ChEBI" id="CHEBI:29103"/>
        <note>ligand shared between two tetrameric partners</note>
    </ligand>
</feature>
<dbReference type="PIRSF" id="PIRSF000130">
    <property type="entry name" value="IMPDH"/>
    <property type="match status" value="1"/>
</dbReference>
<dbReference type="PROSITE" id="PS51371">
    <property type="entry name" value="CBS"/>
    <property type="match status" value="2"/>
</dbReference>
<dbReference type="InterPro" id="IPR015875">
    <property type="entry name" value="IMP_DH/GMP_Rdtase_CS"/>
</dbReference>
<comment type="activity regulation">
    <text evidence="13">Mycophenolic acid (MPA) is a non-competitive inhibitor that prevents formation of the closed enzyme conformation by binding to the same site as the amobile flap. In contrast, mizoribine monophosphate (MZP) is a competitive inhibitor that induces the closed conformation. MPA is a potent inhibitor of mammalian IMPDHs but a poor inhibitor of the bacterial enzymes. MZP is a more potent inhibitor of bacterial IMPDH.</text>
</comment>
<keyword evidence="5" id="KW-0677">Repeat</keyword>
<evidence type="ECO:0000256" key="15">
    <source>
        <dbReference type="PIRSR" id="PIRSR000130-2"/>
    </source>
</evidence>
<evidence type="ECO:0000256" key="6">
    <source>
        <dbReference type="ARBA" id="ARBA00022749"/>
    </source>
</evidence>
<comment type="caution">
    <text evidence="13">Lacks conserved residue(s) required for the propagation of feature annotation.</text>
</comment>
<dbReference type="Gene3D" id="3.20.20.70">
    <property type="entry name" value="Aldolase class I"/>
    <property type="match status" value="1"/>
</dbReference>
<feature type="binding site" description="in other chain" evidence="13 17">
    <location>
        <position position="304"/>
    </location>
    <ligand>
        <name>K(+)</name>
        <dbReference type="ChEBI" id="CHEBI:29103"/>
        <note>ligand shared between two tetrameric partners</note>
    </ligand>
</feature>
<dbReference type="GO" id="GO:0000166">
    <property type="term" value="F:nucleotide binding"/>
    <property type="evidence" value="ECO:0007669"/>
    <property type="project" value="UniProtKB-UniRule"/>
</dbReference>
<dbReference type="FunFam" id="3.20.20.70:FF:000003">
    <property type="entry name" value="GMP reductase"/>
    <property type="match status" value="1"/>
</dbReference>
<keyword evidence="7 13" id="KW-0658">Purine biosynthesis</keyword>
<dbReference type="GO" id="GO:0046872">
    <property type="term" value="F:metal ion binding"/>
    <property type="evidence" value="ECO:0007669"/>
    <property type="project" value="UniProtKB-UniRule"/>
</dbReference>
<dbReference type="InterPro" id="IPR000644">
    <property type="entry name" value="CBS_dom"/>
</dbReference>
<accession>A0A8A4TY70</accession>
<feature type="binding site" evidence="13 15">
    <location>
        <position position="305"/>
    </location>
    <ligand>
        <name>IMP</name>
        <dbReference type="ChEBI" id="CHEBI:58053"/>
    </ligand>
</feature>
<evidence type="ECO:0000256" key="1">
    <source>
        <dbReference type="ARBA" id="ARBA00001958"/>
    </source>
</evidence>
<evidence type="ECO:0000256" key="16">
    <source>
        <dbReference type="PIRSR" id="PIRSR000130-3"/>
    </source>
</evidence>
<evidence type="ECO:0000256" key="20">
    <source>
        <dbReference type="RuleBase" id="RU003928"/>
    </source>
</evidence>
<organism evidence="22 23">
    <name type="scientific">Sulfidibacter corallicola</name>
    <dbReference type="NCBI Taxonomy" id="2818388"/>
    <lineage>
        <taxon>Bacteria</taxon>
        <taxon>Pseudomonadati</taxon>
        <taxon>Acidobacteriota</taxon>
        <taxon>Holophagae</taxon>
        <taxon>Acanthopleuribacterales</taxon>
        <taxon>Acanthopleuribacteraceae</taxon>
        <taxon>Sulfidibacter</taxon>
    </lineage>
</organism>
<evidence type="ECO:0000256" key="10">
    <source>
        <dbReference type="ARBA" id="ARBA00023027"/>
    </source>
</evidence>
<comment type="function">
    <text evidence="13">Catalyzes the conversion of inosine 5'-phosphate (IMP) to xanthosine 5'-phosphate (XMP), the first committed and rate-limiting step in the de novo synthesis of guanine nucleotides, and therefore plays an important role in the regulation of cell growth.</text>
</comment>
<comment type="pathway">
    <text evidence="13 20">Purine metabolism; XMP biosynthesis via de novo pathway; XMP from IMP: step 1/1.</text>
</comment>
<evidence type="ECO:0000256" key="4">
    <source>
        <dbReference type="ARBA" id="ARBA00022723"/>
    </source>
</evidence>
<feature type="binding site" description="in other chain" evidence="13 17">
    <location>
        <position position="302"/>
    </location>
    <ligand>
        <name>K(+)</name>
        <dbReference type="ChEBI" id="CHEBI:29103"/>
        <note>ligand shared between two tetrameric partners</note>
    </ligand>
</feature>
<proteinExistence type="inferred from homology"/>
<dbReference type="HAMAP" id="MF_01964">
    <property type="entry name" value="IMPDH"/>
    <property type="match status" value="1"/>
</dbReference>
<feature type="binding site" evidence="13 16">
    <location>
        <begin position="250"/>
        <end position="252"/>
    </location>
    <ligand>
        <name>NAD(+)</name>
        <dbReference type="ChEBI" id="CHEBI:57540"/>
    </ligand>
</feature>
<feature type="active site" description="Thioimidate intermediate" evidence="13 14">
    <location>
        <position position="307"/>
    </location>
</feature>
<dbReference type="GO" id="GO:0003938">
    <property type="term" value="F:IMP dehydrogenase activity"/>
    <property type="evidence" value="ECO:0007669"/>
    <property type="project" value="UniProtKB-UniRule"/>
</dbReference>
<evidence type="ECO:0000313" key="22">
    <source>
        <dbReference type="EMBL" id="QTD51475.1"/>
    </source>
</evidence>
<keyword evidence="4 13" id="KW-0479">Metal-binding</keyword>
<feature type="binding site" evidence="13">
    <location>
        <position position="473"/>
    </location>
    <ligand>
        <name>K(+)</name>
        <dbReference type="ChEBI" id="CHEBI:29103"/>
        <note>ligand shared between two tetrameric partners</note>
    </ligand>
</feature>
<dbReference type="PANTHER" id="PTHR11911:SF111">
    <property type="entry name" value="INOSINE-5'-MONOPHOSPHATE DEHYDROGENASE"/>
    <property type="match status" value="1"/>
</dbReference>
<comment type="cofactor">
    <cofactor evidence="1 13">
        <name>K(+)</name>
        <dbReference type="ChEBI" id="CHEBI:29103"/>
    </cofactor>
</comment>
<dbReference type="EMBL" id="CP071793">
    <property type="protein sequence ID" value="QTD51475.1"/>
    <property type="molecule type" value="Genomic_DNA"/>
</dbReference>